<sequence>MVGANTLWRNLLGGICLFAYGALCAGLATEGDFMAMNAVFNMALGATAALLPSVPAILRVNTGYKTAADGTTTPCTMDIAVTIRVQPVPTDELTQTDGQNQSIIQREIYMPGTICGVDRTHQFGGDVFVFDNAHWLVTAQPEAWGGQWCRVLVTQQVAA</sequence>
<dbReference type="EMBL" id="AEUP01000030">
    <property type="protein sequence ID" value="EGE47331.1"/>
    <property type="molecule type" value="Genomic_DNA"/>
</dbReference>
<keyword evidence="1" id="KW-0812">Transmembrane</keyword>
<accession>F1YVM6</accession>
<comment type="caution">
    <text evidence="2">The sequence shown here is derived from an EMBL/GenBank/DDBJ whole genome shotgun (WGS) entry which is preliminary data.</text>
</comment>
<gene>
    <name evidence="2" type="ORF">APO_2016</name>
</gene>
<reference evidence="2 3" key="1">
    <citation type="journal article" date="2011" name="Science">
        <title>Drosophila microbiome modulates host developmental and metabolic homeostasis via insulin signaling.</title>
        <authorList>
            <person name="Shin S.C."/>
            <person name="Kim S.H."/>
            <person name="You H."/>
            <person name="Kim B."/>
            <person name="Kim A.C."/>
            <person name="Lee K.A."/>
            <person name="Yoon J.H."/>
            <person name="Ryu J.H."/>
            <person name="Lee W.J."/>
        </authorList>
    </citation>
    <scope>NUCLEOTIDE SEQUENCE [LARGE SCALE GENOMIC DNA]</scope>
    <source>
        <strain evidence="2 3">DM001</strain>
    </source>
</reference>
<keyword evidence="1" id="KW-0472">Membrane</keyword>
<organism evidence="2 3">
    <name type="scientific">Acetobacter pomorum DM001</name>
    <dbReference type="NCBI Taxonomy" id="945681"/>
    <lineage>
        <taxon>Bacteria</taxon>
        <taxon>Pseudomonadati</taxon>
        <taxon>Pseudomonadota</taxon>
        <taxon>Alphaproteobacteria</taxon>
        <taxon>Acetobacterales</taxon>
        <taxon>Acetobacteraceae</taxon>
        <taxon>Acetobacter</taxon>
    </lineage>
</organism>
<dbReference type="AlphaFoldDB" id="F1YVM6"/>
<proteinExistence type="predicted"/>
<keyword evidence="1" id="KW-1133">Transmembrane helix</keyword>
<evidence type="ECO:0000313" key="3">
    <source>
        <dbReference type="Proteomes" id="UP000018454"/>
    </source>
</evidence>
<evidence type="ECO:0000313" key="2">
    <source>
        <dbReference type="EMBL" id="EGE47331.1"/>
    </source>
</evidence>
<evidence type="ECO:0000256" key="1">
    <source>
        <dbReference type="SAM" id="Phobius"/>
    </source>
</evidence>
<dbReference type="Proteomes" id="UP000018454">
    <property type="component" value="Unassembled WGS sequence"/>
</dbReference>
<name>F1YVM6_9PROT</name>
<protein>
    <submittedName>
        <fullName evidence="2">Uncharacterized protein</fullName>
    </submittedName>
</protein>
<feature type="transmembrane region" description="Helical" evidence="1">
    <location>
        <begin position="34"/>
        <end position="58"/>
    </location>
</feature>